<evidence type="ECO:0000313" key="1">
    <source>
        <dbReference type="EMBL" id="VTR30582.1"/>
    </source>
</evidence>
<proteinExistence type="predicted"/>
<sequence length="55" mass="6266">MFINGQSVCVVGQLQFDSSPQKPKHLHINLYLLTIFTHFLDSDHSLVVQFALSNH</sequence>
<organism evidence="1 2">
    <name type="scientific">Sphingobacterium thalpophilum</name>
    <dbReference type="NCBI Taxonomy" id="259"/>
    <lineage>
        <taxon>Bacteria</taxon>
        <taxon>Pseudomonadati</taxon>
        <taxon>Bacteroidota</taxon>
        <taxon>Sphingobacteriia</taxon>
        <taxon>Sphingobacteriales</taxon>
        <taxon>Sphingobacteriaceae</taxon>
        <taxon>Sphingobacterium</taxon>
    </lineage>
</organism>
<name>A0A4U9UG78_9SPHI</name>
<dbReference type="Proteomes" id="UP000308196">
    <property type="component" value="Chromosome"/>
</dbReference>
<gene>
    <name evidence="1" type="ORF">NCTC11429_00678</name>
</gene>
<dbReference type="EMBL" id="LR590484">
    <property type="protein sequence ID" value="VTR30582.1"/>
    <property type="molecule type" value="Genomic_DNA"/>
</dbReference>
<evidence type="ECO:0000313" key="2">
    <source>
        <dbReference type="Proteomes" id="UP000308196"/>
    </source>
</evidence>
<accession>A0A4U9UG78</accession>
<dbReference type="STRING" id="1123265.GCA_000686625_03073"/>
<dbReference type="KEGG" id="stha:NCTC11429_00678"/>
<dbReference type="AlphaFoldDB" id="A0A4U9UG78"/>
<protein>
    <submittedName>
        <fullName evidence="1">Uncharacterized protein</fullName>
    </submittedName>
</protein>
<reference evidence="1 2" key="1">
    <citation type="submission" date="2019-05" db="EMBL/GenBank/DDBJ databases">
        <authorList>
            <consortium name="Pathogen Informatics"/>
        </authorList>
    </citation>
    <scope>NUCLEOTIDE SEQUENCE [LARGE SCALE GENOMIC DNA]</scope>
    <source>
        <strain evidence="1 2">NCTC11429</strain>
    </source>
</reference>